<feature type="region of interest" description="Disordered" evidence="1">
    <location>
        <begin position="53"/>
        <end position="75"/>
    </location>
</feature>
<name>A0A812DCE2_ACAPH</name>
<dbReference type="InterPro" id="IPR044792">
    <property type="entry name" value="TAR1"/>
</dbReference>
<feature type="compositionally biased region" description="Basic and acidic residues" evidence="1">
    <location>
        <begin position="438"/>
        <end position="464"/>
    </location>
</feature>
<feature type="region of interest" description="Disordered" evidence="1">
    <location>
        <begin position="330"/>
        <end position="349"/>
    </location>
</feature>
<sequence length="643" mass="70512">MGVALRTLAGRLVHPTAPVLLTKSGPHGTRIRFCRRRDDEGGREVGRLRIRESRPVPPVPSSRVGRGRERPGASNRSLYRMELRRSNASYPEGNFGGNLLLDGSIGLSPLHPVPTIDLHVRGASDFHQSFHWLHPDRAWIAIFRVPGRSLRQSRPSRTRRKNYRPGGISSRGISPVGVFPPPQAPEPTASSPGDGKIVEEPIRDGWRKRGKRTTGRRWQAPAESGTARQAEGSEKLPAGTAFAATPLPEPVPSHAFSRFRCAFGDSSVRVSRRVGWVADARRGPEVTGGTVRRRPTALAVPSRAPRIWRPDAEKTIRRDDVACRQGNRRGRAGFEAPTNTVPRTPETVGRRGRAKCRADRPTRRNRFATCNGSRFRFLRPRQKGAVRSRARQKTPPPRQAGVEFRVRLPPTDTARRPARRERVATTDRRGSVSGAGRAECERRAEAPAPYDAERRKGAGDREEWRGGATTAATAATAAAAAAATRIAATAAAAACRGDRRALLVPRGPSLPSATRAQKAESGWRRGRVAGGRAAEKLRSPPFFSTFPHGTCRLSVSSRYLALDGAYHPIWAAFPSNLTLGSKAVARRPHRMGLAPAAGGPDRGTPNYARRKRATAFDPCATRPEAFYLRRDSALGFSRFTRRY</sequence>
<dbReference type="EMBL" id="CAHIKZ030002955">
    <property type="protein sequence ID" value="CAE1294409.1"/>
    <property type="molecule type" value="Genomic_DNA"/>
</dbReference>
<dbReference type="GO" id="GO:0043457">
    <property type="term" value="P:regulation of cellular respiration"/>
    <property type="evidence" value="ECO:0007669"/>
    <property type="project" value="InterPro"/>
</dbReference>
<accession>A0A812DCE2</accession>
<evidence type="ECO:0000256" key="1">
    <source>
        <dbReference type="SAM" id="MobiDB-lite"/>
    </source>
</evidence>
<feature type="region of interest" description="Disordered" evidence="1">
    <location>
        <begin position="408"/>
        <end position="464"/>
    </location>
</feature>
<dbReference type="Proteomes" id="UP000597762">
    <property type="component" value="Unassembled WGS sequence"/>
</dbReference>
<dbReference type="AlphaFoldDB" id="A0A812DCE2"/>
<comment type="caution">
    <text evidence="2">The sequence shown here is derived from an EMBL/GenBank/DDBJ whole genome shotgun (WGS) entry which is preliminary data.</text>
</comment>
<feature type="compositionally biased region" description="Basic residues" evidence="1">
    <location>
        <begin position="154"/>
        <end position="163"/>
    </location>
</feature>
<protein>
    <submittedName>
        <fullName evidence="2">Uncharacterized protein</fullName>
    </submittedName>
</protein>
<evidence type="ECO:0000313" key="2">
    <source>
        <dbReference type="EMBL" id="CAE1294409.1"/>
    </source>
</evidence>
<feature type="region of interest" description="Disordered" evidence="1">
    <location>
        <begin position="151"/>
        <end position="234"/>
    </location>
</feature>
<keyword evidence="3" id="KW-1185">Reference proteome</keyword>
<evidence type="ECO:0000313" key="3">
    <source>
        <dbReference type="Proteomes" id="UP000597762"/>
    </source>
</evidence>
<reference evidence="2" key="1">
    <citation type="submission" date="2021-01" db="EMBL/GenBank/DDBJ databases">
        <authorList>
            <person name="Li R."/>
            <person name="Bekaert M."/>
        </authorList>
    </citation>
    <scope>NUCLEOTIDE SEQUENCE</scope>
    <source>
        <strain evidence="2">Farmed</strain>
    </source>
</reference>
<dbReference type="OrthoDB" id="8092968at2759"/>
<organism evidence="2 3">
    <name type="scientific">Acanthosepion pharaonis</name>
    <name type="common">Pharaoh cuttlefish</name>
    <name type="synonym">Sepia pharaonis</name>
    <dbReference type="NCBI Taxonomy" id="158019"/>
    <lineage>
        <taxon>Eukaryota</taxon>
        <taxon>Metazoa</taxon>
        <taxon>Spiralia</taxon>
        <taxon>Lophotrochozoa</taxon>
        <taxon>Mollusca</taxon>
        <taxon>Cephalopoda</taxon>
        <taxon>Coleoidea</taxon>
        <taxon>Decapodiformes</taxon>
        <taxon>Sepiida</taxon>
        <taxon>Sepiina</taxon>
        <taxon>Sepiidae</taxon>
        <taxon>Acanthosepion</taxon>
    </lineage>
</organism>
<dbReference type="PANTHER" id="PTHR47188">
    <property type="entry name" value="PROTEIN TAR1"/>
    <property type="match status" value="1"/>
</dbReference>
<proteinExistence type="predicted"/>
<feature type="region of interest" description="Disordered" evidence="1">
    <location>
        <begin position="506"/>
        <end position="532"/>
    </location>
</feature>
<feature type="compositionally biased region" description="Basic and acidic residues" evidence="1">
    <location>
        <begin position="420"/>
        <end position="430"/>
    </location>
</feature>
<gene>
    <name evidence="2" type="ORF">SPHA_50370</name>
</gene>
<feature type="compositionally biased region" description="Basic and acidic residues" evidence="1">
    <location>
        <begin position="196"/>
        <end position="207"/>
    </location>
</feature>
<dbReference type="PANTHER" id="PTHR47188:SF1">
    <property type="entry name" value="PROTEIN TAR1"/>
    <property type="match status" value="1"/>
</dbReference>